<dbReference type="Proteomes" id="UP000831786">
    <property type="component" value="Chromosome"/>
</dbReference>
<dbReference type="EMBL" id="CP095045">
    <property type="protein sequence ID" value="UOQ58548.1"/>
    <property type="molecule type" value="Genomic_DNA"/>
</dbReference>
<evidence type="ECO:0000313" key="1">
    <source>
        <dbReference type="EMBL" id="UOQ58548.1"/>
    </source>
</evidence>
<gene>
    <name evidence="1" type="ORF">MUN78_06920</name>
</gene>
<organism evidence="1 2">
    <name type="scientific">Leucobacter allii</name>
    <dbReference type="NCBI Taxonomy" id="2932247"/>
    <lineage>
        <taxon>Bacteria</taxon>
        <taxon>Bacillati</taxon>
        <taxon>Actinomycetota</taxon>
        <taxon>Actinomycetes</taxon>
        <taxon>Micrococcales</taxon>
        <taxon>Microbacteriaceae</taxon>
        <taxon>Leucobacter</taxon>
    </lineage>
</organism>
<reference evidence="1 2" key="1">
    <citation type="submission" date="2022-04" db="EMBL/GenBank/DDBJ databases">
        <title>Leucobacter sp. isolated from rhizosphere of garlic.</title>
        <authorList>
            <person name="Won M."/>
            <person name="Lee C.-M."/>
            <person name="Woen H.-Y."/>
            <person name="Kwon S.-W."/>
        </authorList>
    </citation>
    <scope>NUCLEOTIDE SEQUENCE [LARGE SCALE GENOMIC DNA]</scope>
    <source>
        <strain evidence="1 2">H21R-40</strain>
    </source>
</reference>
<sequence>MYTPDDKRIPAELKRMQRSIADSQRATGTERERSLLRLQEQVEELVARSVTTLEPADLDISADTPSMFPTATRAFTFPAPQLSGRVATLTLAADVLRTTSSGNITLWIELLQANVVTWRRTGAMFIGDANSAPPGWASTQYLNDTIQIAVPSEAEASMQLRLYAHTFVAGTVTARMQNIRATLEYGARI</sequence>
<evidence type="ECO:0000313" key="2">
    <source>
        <dbReference type="Proteomes" id="UP000831786"/>
    </source>
</evidence>
<accession>A0ABY4FQI0</accession>
<keyword evidence="2" id="KW-1185">Reference proteome</keyword>
<name>A0ABY4FQI0_9MICO</name>
<proteinExistence type="predicted"/>
<dbReference type="RefSeq" id="WP_244729584.1">
    <property type="nucleotide sequence ID" value="NZ_CP095045.1"/>
</dbReference>
<protein>
    <submittedName>
        <fullName evidence="1">Uncharacterized protein</fullName>
    </submittedName>
</protein>